<accession>A0A0C4SD14</accession>
<dbReference type="GO" id="GO:0004497">
    <property type="term" value="F:monooxygenase activity"/>
    <property type="evidence" value="ECO:0007669"/>
    <property type="project" value="UniProtKB-KW"/>
</dbReference>
<dbReference type="InterPro" id="IPR007138">
    <property type="entry name" value="ABM_dom"/>
</dbReference>
<dbReference type="Gene3D" id="3.30.70.100">
    <property type="match status" value="1"/>
</dbReference>
<reference evidence="2" key="1">
    <citation type="submission" date="2014-02" db="EMBL/GenBank/DDBJ databases">
        <title>Arenimycins C and D, pentangular polyphenols produced by an eDNA-derived gene cluster.</title>
        <authorList>
            <person name="Kang H.-S."/>
            <person name="Brady S.F."/>
        </authorList>
    </citation>
    <scope>NUCLEOTIDE SEQUENCE</scope>
</reference>
<evidence type="ECO:0000259" key="1">
    <source>
        <dbReference type="PROSITE" id="PS51725"/>
    </source>
</evidence>
<keyword evidence="2" id="KW-0503">Monooxygenase</keyword>
<dbReference type="Pfam" id="PF03992">
    <property type="entry name" value="ABM"/>
    <property type="match status" value="1"/>
</dbReference>
<protein>
    <submittedName>
        <fullName evidence="2">Monooxygenase</fullName>
    </submittedName>
</protein>
<dbReference type="InterPro" id="IPR011008">
    <property type="entry name" value="Dimeric_a/b-barrel"/>
</dbReference>
<sequence length="120" mass="13400">MNRVSSAAGRDTGISDRTPENPVRVILWCRQPTAGPADLQAAYHEVSGRLQGTEGLLGNALWESVLDPGGWLVVSEWVSFAAFRRWEQGPEHRAATAPLRPYQDATRSRTYDLYRVRAAY</sequence>
<dbReference type="EMBL" id="KJ440489">
    <property type="protein sequence ID" value="AIW63001.1"/>
    <property type="molecule type" value="Genomic_DNA"/>
</dbReference>
<dbReference type="SUPFAM" id="SSF54909">
    <property type="entry name" value="Dimeric alpha+beta barrel"/>
    <property type="match status" value="1"/>
</dbReference>
<evidence type="ECO:0000313" key="2">
    <source>
        <dbReference type="EMBL" id="AIW63001.1"/>
    </source>
</evidence>
<name>A0A0C4SD14_9BACT</name>
<proteinExistence type="predicted"/>
<dbReference type="PROSITE" id="PS51725">
    <property type="entry name" value="ABM"/>
    <property type="match status" value="1"/>
</dbReference>
<feature type="domain" description="ABM" evidence="1">
    <location>
        <begin position="22"/>
        <end position="111"/>
    </location>
</feature>
<organism evidence="2">
    <name type="scientific">uncultured bacterium BAC-AB1442/1414/561</name>
    <dbReference type="NCBI Taxonomy" id="1562172"/>
    <lineage>
        <taxon>Bacteria</taxon>
        <taxon>environmental samples</taxon>
    </lineage>
</organism>
<gene>
    <name evidence="2" type="primary">arn22</name>
</gene>
<keyword evidence="2" id="KW-0560">Oxidoreductase</keyword>
<dbReference type="AlphaFoldDB" id="A0A0C4SD14"/>